<gene>
    <name evidence="2" type="ORF">SAMN02745716_1212</name>
</gene>
<organism evidence="2 3">
    <name type="scientific">Thermoleophilum album</name>
    <dbReference type="NCBI Taxonomy" id="29539"/>
    <lineage>
        <taxon>Bacteria</taxon>
        <taxon>Bacillati</taxon>
        <taxon>Actinomycetota</taxon>
        <taxon>Thermoleophilia</taxon>
        <taxon>Thermoleophilales</taxon>
        <taxon>Thermoleophilaceae</taxon>
        <taxon>Thermoleophilum</taxon>
    </lineage>
</organism>
<dbReference type="Proteomes" id="UP000222056">
    <property type="component" value="Unassembled WGS sequence"/>
</dbReference>
<protein>
    <submittedName>
        <fullName evidence="2">Uncharacterized protein</fullName>
    </submittedName>
</protein>
<keyword evidence="1" id="KW-0812">Transmembrane</keyword>
<keyword evidence="1" id="KW-1133">Transmembrane helix</keyword>
<feature type="transmembrane region" description="Helical" evidence="1">
    <location>
        <begin position="16"/>
        <end position="36"/>
    </location>
</feature>
<accession>A0A1H6FSS3</accession>
<keyword evidence="3" id="KW-1185">Reference proteome</keyword>
<sequence>MPGARRSASAARRGRWVEVGTFVACLVSASLVSGVWERAGALVASLVTAAPALLVGVALVLLGCREGSSGVGAARCSGLTDRAVYSLVVGISVVVIMNGIALAVAPATWEGAALPSVLLSALLAQAAVLVGRRRRRGGPVVER</sequence>
<feature type="transmembrane region" description="Helical" evidence="1">
    <location>
        <begin position="42"/>
        <end position="62"/>
    </location>
</feature>
<feature type="transmembrane region" description="Helical" evidence="1">
    <location>
        <begin position="111"/>
        <end position="130"/>
    </location>
</feature>
<evidence type="ECO:0000256" key="1">
    <source>
        <dbReference type="SAM" id="Phobius"/>
    </source>
</evidence>
<feature type="transmembrane region" description="Helical" evidence="1">
    <location>
        <begin position="83"/>
        <end position="105"/>
    </location>
</feature>
<dbReference type="EMBL" id="FNWJ01000001">
    <property type="protein sequence ID" value="SEH12814.1"/>
    <property type="molecule type" value="Genomic_DNA"/>
</dbReference>
<dbReference type="STRING" id="29539.SAMN02745716_1212"/>
<reference evidence="3" key="1">
    <citation type="submission" date="2016-10" db="EMBL/GenBank/DDBJ databases">
        <authorList>
            <person name="Varghese N."/>
            <person name="Submissions S."/>
        </authorList>
    </citation>
    <scope>NUCLEOTIDE SEQUENCE [LARGE SCALE GENOMIC DNA]</scope>
    <source>
        <strain evidence="3">ATCC 35263</strain>
    </source>
</reference>
<evidence type="ECO:0000313" key="3">
    <source>
        <dbReference type="Proteomes" id="UP000222056"/>
    </source>
</evidence>
<keyword evidence="1" id="KW-0472">Membrane</keyword>
<evidence type="ECO:0000313" key="2">
    <source>
        <dbReference type="EMBL" id="SEH12814.1"/>
    </source>
</evidence>
<proteinExistence type="predicted"/>
<name>A0A1H6FSS3_THEAL</name>
<dbReference type="AlphaFoldDB" id="A0A1H6FSS3"/>